<dbReference type="GO" id="GO:0003677">
    <property type="term" value="F:DNA binding"/>
    <property type="evidence" value="ECO:0007669"/>
    <property type="project" value="InterPro"/>
</dbReference>
<dbReference type="InterPro" id="IPR004546">
    <property type="entry name" value="Restrct_endonuc_T1M"/>
</dbReference>
<dbReference type="Proteomes" id="UP000672038">
    <property type="component" value="Chromosome"/>
</dbReference>
<dbReference type="InterPro" id="IPR029063">
    <property type="entry name" value="SAM-dependent_MTases_sf"/>
</dbReference>
<feature type="domain" description="DNA methylase adenine-specific" evidence="9">
    <location>
        <begin position="169"/>
        <end position="493"/>
    </location>
</feature>
<dbReference type="InterPro" id="IPR038333">
    <property type="entry name" value="T1MK-like_N_sf"/>
</dbReference>
<feature type="coiled-coil region" evidence="8">
    <location>
        <begin position="497"/>
        <end position="524"/>
    </location>
</feature>
<dbReference type="REBASE" id="495352">
    <property type="entry name" value="M.Plu2019ORF6750P"/>
</dbReference>
<organism evidence="11 12">
    <name type="scientific">Loofah witches'-broom phytoplasma</name>
    <dbReference type="NCBI Taxonomy" id="35773"/>
    <lineage>
        <taxon>Bacteria</taxon>
        <taxon>Bacillati</taxon>
        <taxon>Mycoplasmatota</taxon>
        <taxon>Mollicutes</taxon>
        <taxon>Acholeplasmatales</taxon>
        <taxon>Acholeplasmataceae</taxon>
        <taxon>Candidatus Phytoplasma</taxon>
        <taxon>16SrVIII (Loofah witches'-broom group)</taxon>
    </lineage>
</organism>
<dbReference type="GO" id="GO:0009307">
    <property type="term" value="P:DNA restriction-modification system"/>
    <property type="evidence" value="ECO:0007669"/>
    <property type="project" value="UniProtKB-KW"/>
</dbReference>
<dbReference type="Pfam" id="PF02384">
    <property type="entry name" value="N6_Mtase"/>
    <property type="match status" value="1"/>
</dbReference>
<evidence type="ECO:0000256" key="4">
    <source>
        <dbReference type="ARBA" id="ARBA00022679"/>
    </source>
</evidence>
<dbReference type="PANTHER" id="PTHR42933">
    <property type="entry name" value="SLR6095 PROTEIN"/>
    <property type="match status" value="1"/>
</dbReference>
<dbReference type="EMBL" id="CP054393">
    <property type="protein sequence ID" value="QTX03231.1"/>
    <property type="molecule type" value="Genomic_DNA"/>
</dbReference>
<name>A0A975INT1_LOWBP</name>
<comment type="catalytic activity">
    <reaction evidence="7">
        <text>a 2'-deoxyadenosine in DNA + S-adenosyl-L-methionine = an N(6)-methyl-2'-deoxyadenosine in DNA + S-adenosyl-L-homocysteine + H(+)</text>
        <dbReference type="Rhea" id="RHEA:15197"/>
        <dbReference type="Rhea" id="RHEA-COMP:12418"/>
        <dbReference type="Rhea" id="RHEA-COMP:12419"/>
        <dbReference type="ChEBI" id="CHEBI:15378"/>
        <dbReference type="ChEBI" id="CHEBI:57856"/>
        <dbReference type="ChEBI" id="CHEBI:59789"/>
        <dbReference type="ChEBI" id="CHEBI:90615"/>
        <dbReference type="ChEBI" id="CHEBI:90616"/>
        <dbReference type="EC" id="2.1.1.72"/>
    </reaction>
</comment>
<dbReference type="AlphaFoldDB" id="A0A975INT1"/>
<dbReference type="GO" id="GO:0009007">
    <property type="term" value="F:site-specific DNA-methyltransferase (adenine-specific) activity"/>
    <property type="evidence" value="ECO:0007669"/>
    <property type="project" value="UniProtKB-EC"/>
</dbReference>
<evidence type="ECO:0000313" key="11">
    <source>
        <dbReference type="EMBL" id="QTX03231.1"/>
    </source>
</evidence>
<reference evidence="11" key="1">
    <citation type="submission" date="2020-06" db="EMBL/GenBank/DDBJ databases">
        <title>Complete genome sequence of Candidatus Phytoplasma luffae NCHU2019.</title>
        <authorList>
            <person name="Cho S.-T."/>
            <person name="Tan C.-M."/>
            <person name="Li J.-R."/>
            <person name="Chien Y.-Y."/>
            <person name="Chiu Y.-C."/>
            <person name="Yang J.-Y."/>
            <person name="Kuo C.-H."/>
        </authorList>
    </citation>
    <scope>NUCLEOTIDE SEQUENCE</scope>
    <source>
        <strain evidence="11">NCHU2019</strain>
    </source>
</reference>
<evidence type="ECO:0000256" key="5">
    <source>
        <dbReference type="ARBA" id="ARBA00022691"/>
    </source>
</evidence>
<evidence type="ECO:0000256" key="8">
    <source>
        <dbReference type="SAM" id="Coils"/>
    </source>
</evidence>
<accession>A0A975INT1</accession>
<dbReference type="RefSeq" id="WP_210954656.1">
    <property type="nucleotide sequence ID" value="NZ_CP054393.1"/>
</dbReference>
<dbReference type="PRINTS" id="PR00507">
    <property type="entry name" value="N12N6MTFRASE"/>
</dbReference>
<dbReference type="PROSITE" id="PS00092">
    <property type="entry name" value="N6_MTASE"/>
    <property type="match status" value="1"/>
</dbReference>
<evidence type="ECO:0000256" key="3">
    <source>
        <dbReference type="ARBA" id="ARBA00022603"/>
    </source>
</evidence>
<dbReference type="NCBIfam" id="TIGR00497">
    <property type="entry name" value="hsdM"/>
    <property type="match status" value="1"/>
</dbReference>
<dbReference type="Pfam" id="PF12161">
    <property type="entry name" value="HsdM_N"/>
    <property type="match status" value="1"/>
</dbReference>
<dbReference type="GO" id="GO:0008170">
    <property type="term" value="F:N-methyltransferase activity"/>
    <property type="evidence" value="ECO:0007669"/>
    <property type="project" value="InterPro"/>
</dbReference>
<keyword evidence="3" id="KW-0489">Methyltransferase</keyword>
<dbReference type="Gene3D" id="3.40.50.150">
    <property type="entry name" value="Vaccinia Virus protein VP39"/>
    <property type="match status" value="1"/>
</dbReference>
<dbReference type="KEGG" id="pluf:LFWB_6750"/>
<keyword evidence="5" id="KW-0949">S-adenosyl-L-methionine</keyword>
<evidence type="ECO:0000256" key="2">
    <source>
        <dbReference type="ARBA" id="ARBA00011900"/>
    </source>
</evidence>
<dbReference type="PANTHER" id="PTHR42933:SF1">
    <property type="entry name" value="SITE-SPECIFIC DNA-METHYLTRANSFERASE (ADENINE-SPECIFIC)"/>
    <property type="match status" value="1"/>
</dbReference>
<protein>
    <recommendedName>
        <fullName evidence="2">site-specific DNA-methyltransferase (adenine-specific)</fullName>
        <ecNumber evidence="2">2.1.1.72</ecNumber>
    </recommendedName>
</protein>
<dbReference type="SUPFAM" id="SSF53335">
    <property type="entry name" value="S-adenosyl-L-methionine-dependent methyltransferases"/>
    <property type="match status" value="1"/>
</dbReference>
<dbReference type="InterPro" id="IPR002052">
    <property type="entry name" value="DNA_methylase_N6_adenine_CS"/>
</dbReference>
<evidence type="ECO:0000259" key="10">
    <source>
        <dbReference type="Pfam" id="PF12161"/>
    </source>
</evidence>
<keyword evidence="6" id="KW-0680">Restriction system</keyword>
<keyword evidence="4" id="KW-0808">Transferase</keyword>
<evidence type="ECO:0000256" key="6">
    <source>
        <dbReference type="ARBA" id="ARBA00022747"/>
    </source>
</evidence>
<dbReference type="InterPro" id="IPR051537">
    <property type="entry name" value="DNA_Adenine_Mtase"/>
</dbReference>
<keyword evidence="8" id="KW-0175">Coiled coil</keyword>
<proteinExistence type="inferred from homology"/>
<comment type="similarity">
    <text evidence="1">Belongs to the N(4)/N(6)-methyltransferase family.</text>
</comment>
<feature type="domain" description="N6 adenine-specific DNA methyltransferase N-terminal" evidence="10">
    <location>
        <begin position="11"/>
        <end position="157"/>
    </location>
</feature>
<dbReference type="EC" id="2.1.1.72" evidence="2"/>
<gene>
    <name evidence="11" type="primary">hsdM</name>
    <name evidence="11" type="ORF">LFWB_6750</name>
</gene>
<evidence type="ECO:0000256" key="1">
    <source>
        <dbReference type="ARBA" id="ARBA00006594"/>
    </source>
</evidence>
<evidence type="ECO:0000259" key="9">
    <source>
        <dbReference type="Pfam" id="PF02384"/>
    </source>
</evidence>
<sequence>MVTNNKLINFKTKLWNMACNLRGNMDPLEFKDYILSLLCFHYLSEKFENYLKDQARITIEDYPNHYKEPELLKELKINLGFLLKPKQLWSYFIQTIDRREFRYNLLANAFVAVEDTSKDTAYHEVFENLFSAIDLDNNKISKNESQKNTLVAMLITQINNICPFNSDCSDCLGDIYEYLIGEFAASDGKKAGKFFTPSSVSTLMAQIVTSDPDKNHFNHNLKIYDPTCGSGSLLLKVVKQLKVKIKTQTNYKINLYGQELNNTTYNLARMNMLLYTIKHFEIDLVFTNTLTDLCGRHLDLVKKEGGFNIIVSNPPYSQKWLLDTNEESYAKEDQRFSGYPKLAPKSFADLAFVQHMLYCLKKEGICTVVLPHGVLFRGNKEASIRKQIIENHYLDAVIGLPKNIFYGTPIATCILVFRKCQKQDNILFIDASNQYQPGTKNSLSQTNVDCILDLYLKRQTIKNISYVAPLDQIIANNYELSISRYIINENTNEIIDIATVKSNIESLEAKKQELNQQIRIYLEELGI</sequence>
<dbReference type="InterPro" id="IPR022749">
    <property type="entry name" value="D12N6_MeTrfase_N"/>
</dbReference>
<evidence type="ECO:0000256" key="7">
    <source>
        <dbReference type="ARBA" id="ARBA00047942"/>
    </source>
</evidence>
<keyword evidence="12" id="KW-1185">Reference proteome</keyword>
<dbReference type="Gene3D" id="1.20.1260.30">
    <property type="match status" value="1"/>
</dbReference>
<dbReference type="GO" id="GO:0032259">
    <property type="term" value="P:methylation"/>
    <property type="evidence" value="ECO:0007669"/>
    <property type="project" value="UniProtKB-KW"/>
</dbReference>
<evidence type="ECO:0000313" key="12">
    <source>
        <dbReference type="Proteomes" id="UP000672038"/>
    </source>
</evidence>
<dbReference type="InterPro" id="IPR003356">
    <property type="entry name" value="DNA_methylase_A-5"/>
</dbReference>